<protein>
    <recommendedName>
        <fullName evidence="1">Gliding motility protein SprA N-terminal domain-containing protein</fullName>
    </recommendedName>
</protein>
<evidence type="ECO:0000313" key="2">
    <source>
        <dbReference type="EMBL" id="HGK27533.1"/>
    </source>
</evidence>
<dbReference type="Pfam" id="PF14349">
    <property type="entry name" value="SprA_N"/>
    <property type="match status" value="1"/>
</dbReference>
<dbReference type="InterPro" id="IPR025684">
    <property type="entry name" value="SprA_N_dom"/>
</dbReference>
<proteinExistence type="predicted"/>
<name>A0A7C4CA96_UNCW3</name>
<gene>
    <name evidence="2" type="ORF">ENS41_01065</name>
</gene>
<evidence type="ECO:0000259" key="1">
    <source>
        <dbReference type="Pfam" id="PF14349"/>
    </source>
</evidence>
<reference evidence="2" key="1">
    <citation type="journal article" date="2020" name="mSystems">
        <title>Genome- and Community-Level Interaction Insights into Carbon Utilization and Element Cycling Functions of Hydrothermarchaeota in Hydrothermal Sediment.</title>
        <authorList>
            <person name="Zhou Z."/>
            <person name="Liu Y."/>
            <person name="Xu W."/>
            <person name="Pan J."/>
            <person name="Luo Z.H."/>
            <person name="Li M."/>
        </authorList>
    </citation>
    <scope>NUCLEOTIDE SEQUENCE [LARGE SCALE GENOMIC DNA]</scope>
    <source>
        <strain evidence="2">SpSt-488</strain>
    </source>
</reference>
<dbReference type="EMBL" id="DSUT01000017">
    <property type="protein sequence ID" value="HGK27533.1"/>
    <property type="molecule type" value="Genomic_DNA"/>
</dbReference>
<comment type="caution">
    <text evidence="2">The sequence shown here is derived from an EMBL/GenBank/DDBJ whole genome shotgun (WGS) entry which is preliminary data.</text>
</comment>
<accession>A0A7C4CA96</accession>
<feature type="domain" description="Gliding motility protein SprA N-terminal" evidence="1">
    <location>
        <begin position="931"/>
        <end position="1274"/>
    </location>
</feature>
<organism evidence="2">
    <name type="scientific">candidate division WOR-3 bacterium</name>
    <dbReference type="NCBI Taxonomy" id="2052148"/>
    <lineage>
        <taxon>Bacteria</taxon>
        <taxon>Bacteria division WOR-3</taxon>
    </lineage>
</organism>
<sequence>MRGRLNGAVLVLGCLLVLGGGWTLTEPVEVRARADYTLGVVFLERWRGSTYLGIERVVSIEEYLTYQMRESFVSEWQGKMQRERERAQLRSEPSGLIPDIELPKLPLLGEGSKIDISGRDRISLGGSQTFVSGVTQTQNRARLFPELTMKQELAVSVNGTVGDRTKVTIDHDSERQEGQNKVKLTYTGTEDDVVRSVELGDTRLSVPGTGYTGDLPTFQGLFGASAKGKLAGVDIYAIASREESQNQSQSFRGRRRVSTDTIYARDYVPRRYYRVPVSGQVRAMSVYVDDRNPGNNQATTKGIATVFPNAPDSVPRDSFFWSYDRAPGNFDLKSYGSDYVLHEGNLLEFTSGLGVNDVVGLVVMTDTDTLGGQRWRDSLVLQLLKPERTDSLSRVWDLELRCFYSLRSTDVKLDTVRVFRNNPQAPDADYETDTLSAFYGQRFTKTLGLDPNDDGRVEYPEYESRTGVLRFPLAKPFASTSLSVRDSVIYRLDPDELTEDAGKRYYIVASYYTVTETYFLGQTDITTESEKVTVNGQLWRRGTDYTIDYKTGILTFTTPLPPDADVQVTFEYRPWFSSAQKSLVGSRAEWAFSPGGKVGSSVFYRSEGVPDDKPQLGAEPFRRMIAEADAAWSAQSDAVSAFLDRLPLLRAQSPTSVQLATEAAVSLPDPNTRGIAYLDDFESTIITRSLSNTAILWAHASVPEGRDTATFARAPLRWRTPVDKVRKDSVFGPNLGDEAGDTRDVLRLEFTPDPVNPEASWAGVMTSPPEAQLGMNFKDIENLELVVRSRRGRGNINISIGMAIDEDAPRRTRDGRIVGYNGRLDTEDRNGNGILDEGLEDAGLDTVWGTDSLWVPGADDDGNDDYNFATNHQGTEGNNRLDTEDLDRNGFSRYNHYFECTIPLGNSTRPTPLFNGWRRYRLPLRDSTFFRKIGNPKWEDIRVIRLWLDEFAGPDTIEVYSLEFTGSKWRDPRLLDIDRGFPPRVDTSTAGLPALGSAPADTGERVWVAQVSRTTDTGYVPPFDLKRDVTGRTETEASLLFGYSGLVPGRRAVVSKALATPEDYRDYSCLRIYIHDDGNSPWFFIRLGADSANYYQFRAPVVSGQLVPGRDGRWFEFSVDLDSFPVLKTRADTTASFYSVVGNPSLGDVRSTVLGIENPYGRRISGAIWFDDIRLTAPRRQPGYGFNARASLTLSDLGSVALSFSYSDPDFRRFSEGRGVKTGGFADNLVASARLNLDRFLPAAWGFVIPLSFAQTRQVTRPKFSALYPDLRLGTAQADSEVGMAQSRELALDNVRKQRSANRLFNYTVEALSYSYRHRSGSGRGLLGRDSSESEAHRLGWSITPDAKIPLGGDRELYYLPSRVSAGIATTRNSSFRRTRVTPRDTFRLDSLRTNDLSAEFSTELGPVEDLTIEYSIDADRDLAAARPDTFFRMPVGAEAGRNEEFSVSYELELADILTPSFDYDGDFELDRSKLDSSYSEYANVSNSGNLNVSAGLDIPELLQRLRRMLSPVANPQSPVGNRKSFAGDLLEPLDISFTHSRSSDYYSLYQAAPWLYRLGIADTFALDTINPPSSRQRERRNGLRAASGIRLGDLQARVSYENSAGLDFARLGTSRDVSTTWPSLDISLSRLQSLIPSVLRLQSSALAVLTDSRLNSAWVNRHIVSGQLASVTSDTLALLGRTTSLTSDFNPVLNWTATWKPRLTTSIGFKQTSTYVTTILGTTSADRSVDQTRSRGATASATWTFSAPHGIRLPLLNRLSLTSDLSLRFDLSHTQTTRDRIAFSQTGEPVATPAQRDRNTAVSLAGSYRFSRAVEAGLSTNYSYTKGLSATTTQRTSLDLWAMFRF</sequence>